<comment type="similarity">
    <text evidence="2">Belongs to the krueppel C2H2-type zinc-finger protein family.</text>
</comment>
<feature type="domain" description="C2H2-type" evidence="11">
    <location>
        <begin position="241"/>
        <end position="268"/>
    </location>
</feature>
<organism evidence="12 13">
    <name type="scientific">Cyprinus carpio</name>
    <name type="common">Common carp</name>
    <dbReference type="NCBI Taxonomy" id="7962"/>
    <lineage>
        <taxon>Eukaryota</taxon>
        <taxon>Metazoa</taxon>
        <taxon>Chordata</taxon>
        <taxon>Craniata</taxon>
        <taxon>Vertebrata</taxon>
        <taxon>Euteleostomi</taxon>
        <taxon>Actinopterygii</taxon>
        <taxon>Neopterygii</taxon>
        <taxon>Teleostei</taxon>
        <taxon>Ostariophysi</taxon>
        <taxon>Cypriniformes</taxon>
        <taxon>Cyprinidae</taxon>
        <taxon>Cyprininae</taxon>
        <taxon>Cyprinus</taxon>
    </lineage>
</organism>
<evidence type="ECO:0000256" key="9">
    <source>
        <dbReference type="ARBA" id="ARBA00023242"/>
    </source>
</evidence>
<dbReference type="SMART" id="SM00355">
    <property type="entry name" value="ZnF_C2H2"/>
    <property type="match status" value="6"/>
</dbReference>
<dbReference type="Proteomes" id="UP000694700">
    <property type="component" value="Unplaced"/>
</dbReference>
<evidence type="ECO:0000256" key="6">
    <source>
        <dbReference type="ARBA" id="ARBA00022833"/>
    </source>
</evidence>
<dbReference type="InterPro" id="IPR036236">
    <property type="entry name" value="Znf_C2H2_sf"/>
</dbReference>
<dbReference type="GO" id="GO:0008270">
    <property type="term" value="F:zinc ion binding"/>
    <property type="evidence" value="ECO:0007669"/>
    <property type="project" value="UniProtKB-KW"/>
</dbReference>
<keyword evidence="8" id="KW-0804">Transcription</keyword>
<dbReference type="PANTHER" id="PTHR47772:SF4">
    <property type="entry name" value="ZFP64 ZINC FINGER PROTEIN"/>
    <property type="match status" value="1"/>
</dbReference>
<evidence type="ECO:0000256" key="2">
    <source>
        <dbReference type="ARBA" id="ARBA00006991"/>
    </source>
</evidence>
<evidence type="ECO:0000256" key="1">
    <source>
        <dbReference type="ARBA" id="ARBA00004123"/>
    </source>
</evidence>
<accession>A0A8C1RZY8</accession>
<sequence length="361" mass="41998">MHSLHKSQYYSTFESYFAGGTLAGQNFCGKVELNDKIKPSPLHTKGLTEKKAKFICRYCRKSFVRQAYYEEHELKHRVVTHHRCNCCGLYFPNAHKCQRHKHKATCTPLILDPSLQTADHSESSHEKSEMADLVETVGSNVELRNCFVKLMDVCKTSRSPERIHCKVCGKTFRLRAQLNAHLRSHSDEKPFKCDNCGKAFKYTWNLNKHKREHKFPPKFKSFASPDSLKKHLQLHKGNKPFRCLDCGKNFARHGHLMAHKNVHRRNVQCSVCWEVLPSIGDLLKHRQSHPKKGMLKCPDCPLQFRFPVFLLRHVAVHERRRKLKELLPPKDQATPQKVQEIHKEEFKCGLCQEGKQNKTET</sequence>
<dbReference type="FunFam" id="3.30.160.60:FF:000383">
    <property type="entry name" value="Uncharacterized protein"/>
    <property type="match status" value="1"/>
</dbReference>
<dbReference type="FunFam" id="3.30.160.60:FF:000634">
    <property type="entry name" value="Zinc finger X-chromosomal protein"/>
    <property type="match status" value="1"/>
</dbReference>
<evidence type="ECO:0000313" key="12">
    <source>
        <dbReference type="Ensembl" id="ENSCCRP00015000239.1"/>
    </source>
</evidence>
<evidence type="ECO:0000256" key="8">
    <source>
        <dbReference type="ARBA" id="ARBA00023163"/>
    </source>
</evidence>
<evidence type="ECO:0000256" key="3">
    <source>
        <dbReference type="ARBA" id="ARBA00022723"/>
    </source>
</evidence>
<dbReference type="PROSITE" id="PS00028">
    <property type="entry name" value="ZINC_FINGER_C2H2_1"/>
    <property type="match status" value="6"/>
</dbReference>
<keyword evidence="3" id="KW-0479">Metal-binding</keyword>
<keyword evidence="7" id="KW-0805">Transcription regulation</keyword>
<feature type="domain" description="C2H2-type" evidence="11">
    <location>
        <begin position="191"/>
        <end position="213"/>
    </location>
</feature>
<dbReference type="InterPro" id="IPR050636">
    <property type="entry name" value="C2H2-ZF_domain-containing"/>
</dbReference>
<evidence type="ECO:0000256" key="5">
    <source>
        <dbReference type="ARBA" id="ARBA00022771"/>
    </source>
</evidence>
<comment type="subcellular location">
    <subcellularLocation>
        <location evidence="1">Nucleus</location>
    </subcellularLocation>
</comment>
<feature type="domain" description="C2H2-type" evidence="11">
    <location>
        <begin position="295"/>
        <end position="322"/>
    </location>
</feature>
<feature type="domain" description="C2H2-type" evidence="11">
    <location>
        <begin position="163"/>
        <end position="190"/>
    </location>
</feature>
<evidence type="ECO:0000256" key="10">
    <source>
        <dbReference type="PROSITE-ProRule" id="PRU00042"/>
    </source>
</evidence>
<dbReference type="PANTHER" id="PTHR47772">
    <property type="entry name" value="ZINC FINGER PROTEIN 200"/>
    <property type="match status" value="1"/>
</dbReference>
<evidence type="ECO:0000259" key="11">
    <source>
        <dbReference type="PROSITE" id="PS50157"/>
    </source>
</evidence>
<dbReference type="Pfam" id="PF00096">
    <property type="entry name" value="zf-C2H2"/>
    <property type="match status" value="4"/>
</dbReference>
<dbReference type="GO" id="GO:0005634">
    <property type="term" value="C:nucleus"/>
    <property type="evidence" value="ECO:0007669"/>
    <property type="project" value="UniProtKB-SubCell"/>
</dbReference>
<protein>
    <recommendedName>
        <fullName evidence="11">C2H2-type domain-containing protein</fullName>
    </recommendedName>
</protein>
<dbReference type="PROSITE" id="PS50157">
    <property type="entry name" value="ZINC_FINGER_C2H2_2"/>
    <property type="match status" value="5"/>
</dbReference>
<reference evidence="12" key="1">
    <citation type="submission" date="2025-08" db="UniProtKB">
        <authorList>
            <consortium name="Ensembl"/>
        </authorList>
    </citation>
    <scope>IDENTIFICATION</scope>
</reference>
<dbReference type="Gene3D" id="3.30.160.60">
    <property type="entry name" value="Classic Zinc Finger"/>
    <property type="match status" value="4"/>
</dbReference>
<evidence type="ECO:0000256" key="4">
    <source>
        <dbReference type="ARBA" id="ARBA00022737"/>
    </source>
</evidence>
<dbReference type="Pfam" id="PF13912">
    <property type="entry name" value="zf-C2H2_6"/>
    <property type="match status" value="1"/>
</dbReference>
<dbReference type="SUPFAM" id="SSF57667">
    <property type="entry name" value="beta-beta-alpha zinc fingers"/>
    <property type="match status" value="4"/>
</dbReference>
<dbReference type="AlphaFoldDB" id="A0A8C1RZY8"/>
<name>A0A8C1RZY8_CYPCA</name>
<keyword evidence="6" id="KW-0862">Zinc</keyword>
<dbReference type="Ensembl" id="ENSCCRT00015000250.1">
    <property type="protein sequence ID" value="ENSCCRP00015000239.1"/>
    <property type="gene ID" value="ENSCCRG00015000159.1"/>
</dbReference>
<evidence type="ECO:0000313" key="13">
    <source>
        <dbReference type="Proteomes" id="UP000694700"/>
    </source>
</evidence>
<keyword evidence="9" id="KW-0539">Nucleus</keyword>
<keyword evidence="5 10" id="KW-0863">Zinc-finger</keyword>
<proteinExistence type="inferred from homology"/>
<feature type="domain" description="C2H2-type" evidence="11">
    <location>
        <begin position="54"/>
        <end position="76"/>
    </location>
</feature>
<dbReference type="InterPro" id="IPR013087">
    <property type="entry name" value="Znf_C2H2_type"/>
</dbReference>
<evidence type="ECO:0000256" key="7">
    <source>
        <dbReference type="ARBA" id="ARBA00023015"/>
    </source>
</evidence>
<keyword evidence="4" id="KW-0677">Repeat</keyword>